<dbReference type="EMBL" id="CM042062">
    <property type="protein sequence ID" value="KAI3669085.1"/>
    <property type="molecule type" value="Genomic_DNA"/>
</dbReference>
<dbReference type="Proteomes" id="UP001055879">
    <property type="component" value="Linkage Group LG16"/>
</dbReference>
<comment type="caution">
    <text evidence="1">The sequence shown here is derived from an EMBL/GenBank/DDBJ whole genome shotgun (WGS) entry which is preliminary data.</text>
</comment>
<sequence length="102" mass="11643">MLLDAIFQDDDSDFEMQSSNTNQVLLWIGLSSVPLDRSIEMHSTFSKLSSSFFVFFAATFVDLFSVAIFVHRCSSSFSTLKIDHYIPVYKICEKVLFLLLIS</sequence>
<proteinExistence type="predicted"/>
<evidence type="ECO:0000313" key="1">
    <source>
        <dbReference type="EMBL" id="KAI3669085.1"/>
    </source>
</evidence>
<gene>
    <name evidence="1" type="ORF">L6452_40308</name>
</gene>
<reference evidence="1 2" key="2">
    <citation type="journal article" date="2022" name="Mol. Ecol. Resour.">
        <title>The genomes of chicory, endive, great burdock and yacon provide insights into Asteraceae paleo-polyploidization history and plant inulin production.</title>
        <authorList>
            <person name="Fan W."/>
            <person name="Wang S."/>
            <person name="Wang H."/>
            <person name="Wang A."/>
            <person name="Jiang F."/>
            <person name="Liu H."/>
            <person name="Zhao H."/>
            <person name="Xu D."/>
            <person name="Zhang Y."/>
        </authorList>
    </citation>
    <scope>NUCLEOTIDE SEQUENCE [LARGE SCALE GENOMIC DNA]</scope>
    <source>
        <strain evidence="2">cv. Niubang</strain>
    </source>
</reference>
<organism evidence="1 2">
    <name type="scientific">Arctium lappa</name>
    <name type="common">Greater burdock</name>
    <name type="synonym">Lappa major</name>
    <dbReference type="NCBI Taxonomy" id="4217"/>
    <lineage>
        <taxon>Eukaryota</taxon>
        <taxon>Viridiplantae</taxon>
        <taxon>Streptophyta</taxon>
        <taxon>Embryophyta</taxon>
        <taxon>Tracheophyta</taxon>
        <taxon>Spermatophyta</taxon>
        <taxon>Magnoliopsida</taxon>
        <taxon>eudicotyledons</taxon>
        <taxon>Gunneridae</taxon>
        <taxon>Pentapetalae</taxon>
        <taxon>asterids</taxon>
        <taxon>campanulids</taxon>
        <taxon>Asterales</taxon>
        <taxon>Asteraceae</taxon>
        <taxon>Carduoideae</taxon>
        <taxon>Cardueae</taxon>
        <taxon>Arctiinae</taxon>
        <taxon>Arctium</taxon>
    </lineage>
</organism>
<evidence type="ECO:0000313" key="2">
    <source>
        <dbReference type="Proteomes" id="UP001055879"/>
    </source>
</evidence>
<accession>A0ACB8XM53</accession>
<keyword evidence="2" id="KW-1185">Reference proteome</keyword>
<name>A0ACB8XM53_ARCLA</name>
<reference evidence="2" key="1">
    <citation type="journal article" date="2022" name="Mol. Ecol. Resour.">
        <title>The genomes of chicory, endive, great burdock and yacon provide insights into Asteraceae palaeo-polyploidization history and plant inulin production.</title>
        <authorList>
            <person name="Fan W."/>
            <person name="Wang S."/>
            <person name="Wang H."/>
            <person name="Wang A."/>
            <person name="Jiang F."/>
            <person name="Liu H."/>
            <person name="Zhao H."/>
            <person name="Xu D."/>
            <person name="Zhang Y."/>
        </authorList>
    </citation>
    <scope>NUCLEOTIDE SEQUENCE [LARGE SCALE GENOMIC DNA]</scope>
    <source>
        <strain evidence="2">cv. Niubang</strain>
    </source>
</reference>
<protein>
    <submittedName>
        <fullName evidence="1">Uncharacterized protein</fullName>
    </submittedName>
</protein>